<keyword evidence="2" id="KW-1133">Transmembrane helix</keyword>
<dbReference type="InterPro" id="IPR011990">
    <property type="entry name" value="TPR-like_helical_dom_sf"/>
</dbReference>
<keyword evidence="2" id="KW-0812">Transmembrane</keyword>
<accession>A0ABR8CJ06</accession>
<dbReference type="PANTHER" id="PTHR10098">
    <property type="entry name" value="RAPSYN-RELATED"/>
    <property type="match status" value="1"/>
</dbReference>
<organism evidence="3 4">
    <name type="scientific">Phormidium tenue FACHB-1050</name>
    <dbReference type="NCBI Taxonomy" id="2692857"/>
    <lineage>
        <taxon>Bacteria</taxon>
        <taxon>Bacillati</taxon>
        <taxon>Cyanobacteriota</taxon>
        <taxon>Cyanophyceae</taxon>
        <taxon>Oscillatoriophycideae</taxon>
        <taxon>Oscillatoriales</taxon>
        <taxon>Oscillatoriaceae</taxon>
        <taxon>Phormidium</taxon>
    </lineage>
</organism>
<evidence type="ECO:0000256" key="1">
    <source>
        <dbReference type="PROSITE-ProRule" id="PRU00339"/>
    </source>
</evidence>
<evidence type="ECO:0000256" key="2">
    <source>
        <dbReference type="SAM" id="Phobius"/>
    </source>
</evidence>
<keyword evidence="1" id="KW-0802">TPR repeat</keyword>
<dbReference type="InterPro" id="IPR019734">
    <property type="entry name" value="TPR_rpt"/>
</dbReference>
<dbReference type="Proteomes" id="UP000618445">
    <property type="component" value="Unassembled WGS sequence"/>
</dbReference>
<dbReference type="Gene3D" id="1.25.40.10">
    <property type="entry name" value="Tetratricopeptide repeat domain"/>
    <property type="match status" value="5"/>
</dbReference>
<feature type="repeat" description="TPR" evidence="1">
    <location>
        <begin position="667"/>
        <end position="700"/>
    </location>
</feature>
<dbReference type="PROSITE" id="PS50005">
    <property type="entry name" value="TPR"/>
    <property type="match status" value="7"/>
</dbReference>
<dbReference type="RefSeq" id="WP_190582116.1">
    <property type="nucleotide sequence ID" value="NZ_CAWPQU010000061.1"/>
</dbReference>
<comment type="caution">
    <text evidence="3">The sequence shown here is derived from an EMBL/GenBank/DDBJ whole genome shotgun (WGS) entry which is preliminary data.</text>
</comment>
<dbReference type="Pfam" id="PF13181">
    <property type="entry name" value="TPR_8"/>
    <property type="match status" value="2"/>
</dbReference>
<dbReference type="PROSITE" id="PS50293">
    <property type="entry name" value="TPR_REGION"/>
    <property type="match status" value="2"/>
</dbReference>
<proteinExistence type="predicted"/>
<dbReference type="PANTHER" id="PTHR10098:SF108">
    <property type="entry name" value="TETRATRICOPEPTIDE REPEAT PROTEIN 28"/>
    <property type="match status" value="1"/>
</dbReference>
<feature type="repeat" description="TPR" evidence="1">
    <location>
        <begin position="92"/>
        <end position="125"/>
    </location>
</feature>
<evidence type="ECO:0000313" key="3">
    <source>
        <dbReference type="EMBL" id="MBD2319771.1"/>
    </source>
</evidence>
<evidence type="ECO:0000313" key="4">
    <source>
        <dbReference type="Proteomes" id="UP000618445"/>
    </source>
</evidence>
<sequence length="869" mass="99915">MNLDSRKGGIRASRFYALVFVALTGIVGMVSPPDLGLMTVQAQTTQVRKAEAERLLQQGVQLYRASRYREAISAFESSLNSYREIKDRNGEIESLNNLGDVYSNLGEFLKALDFYRQSLVITRQIVDRKGEARSLNNLGILYNNRSQHQDAIDFYRQSLAITQQIGDRKGEAASLNNFGLAYKNLGKSQRAIEYYQQALAITQQIVDRKGEAVSLNNLGEVYRSLREYQKAIEYYQQALPIFKQIGDRNSEAISLNNLGEAYSSLREYQKAVEYYQQALPIFKQIGDLHGEAKSLRNLGDAYGYLGQYYQKGGDFYQQASAIDKKIDDRMDKAREQTYDYSREVWLRWFRDDYVKEELRKIYDDGGSEYRKKRKDRLLDLGKVGYTGCRAGSFVTNAETEQALREMIAIRREFGDKRGEISDFIGIAMTYAQRMRHREAIENLKIAIELARSLGDVRIEYETLTAEIEPIDILKGRTPISVYEYLIRRDSSFDWIEARLEYLDEKLNQLKLSGIAVPDRRYYIYIIKAIGENIGDSYSSRKAYLKAIESYTKTIKRVSDLSDREQVLNFYETIAQLHLKIALLYKTMGNQSQADDALNNALDYYSRLGIDREYNNLSTAEFLTKAAAITPTNRWGNLTTLAIAKSSEELIQRVIKARIAKGNKSYEYYNFAGVGDAYNSVADYKMAIQYYEQAIKRETESKLSRKEIDNGQRMKIYRKLARAYAGIGDVSTSLKYYLLAYENYLILYEQTNRKLNEYRKRDKRWAERRAEFYRIMGNQPDYLSSFSNSGDVGLLVEIGNLYKQRGETDKAITFYTKAQNILDNSLTDYGCWGGGTPTASILSDEDDLGKLLADTSKERKPEITNQDSKK</sequence>
<keyword evidence="2" id="KW-0472">Membrane</keyword>
<protein>
    <submittedName>
        <fullName evidence="3">Tetratricopeptide repeat protein</fullName>
    </submittedName>
</protein>
<feature type="repeat" description="TPR" evidence="1">
    <location>
        <begin position="252"/>
        <end position="285"/>
    </location>
</feature>
<name>A0ABR8CJ06_9CYAN</name>
<dbReference type="Pfam" id="PF13424">
    <property type="entry name" value="TPR_12"/>
    <property type="match status" value="3"/>
</dbReference>
<keyword evidence="4" id="KW-1185">Reference proteome</keyword>
<feature type="repeat" description="TPR" evidence="1">
    <location>
        <begin position="132"/>
        <end position="165"/>
    </location>
</feature>
<feature type="repeat" description="TPR" evidence="1">
    <location>
        <begin position="791"/>
        <end position="824"/>
    </location>
</feature>
<feature type="transmembrane region" description="Helical" evidence="2">
    <location>
        <begin position="12"/>
        <end position="31"/>
    </location>
</feature>
<dbReference type="EMBL" id="JACJQY010000064">
    <property type="protein sequence ID" value="MBD2319771.1"/>
    <property type="molecule type" value="Genomic_DNA"/>
</dbReference>
<feature type="repeat" description="TPR" evidence="1">
    <location>
        <begin position="172"/>
        <end position="205"/>
    </location>
</feature>
<dbReference type="SUPFAM" id="SSF48452">
    <property type="entry name" value="TPR-like"/>
    <property type="match status" value="4"/>
</dbReference>
<dbReference type="SMART" id="SM00028">
    <property type="entry name" value="TPR"/>
    <property type="match status" value="12"/>
</dbReference>
<feature type="repeat" description="TPR" evidence="1">
    <location>
        <begin position="212"/>
        <end position="245"/>
    </location>
</feature>
<reference evidence="3 4" key="1">
    <citation type="journal article" date="2020" name="ISME J.">
        <title>Comparative genomics reveals insights into cyanobacterial evolution and habitat adaptation.</title>
        <authorList>
            <person name="Chen M.Y."/>
            <person name="Teng W.K."/>
            <person name="Zhao L."/>
            <person name="Hu C.X."/>
            <person name="Zhou Y.K."/>
            <person name="Han B.P."/>
            <person name="Song L.R."/>
            <person name="Shu W.S."/>
        </authorList>
    </citation>
    <scope>NUCLEOTIDE SEQUENCE [LARGE SCALE GENOMIC DNA]</scope>
    <source>
        <strain evidence="3 4">FACHB-1050</strain>
    </source>
</reference>
<gene>
    <name evidence="3" type="ORF">H6G05_23395</name>
</gene>